<name>A0A1S4ES27_DIACI</name>
<feature type="region of interest" description="Disordered" evidence="6">
    <location>
        <begin position="1"/>
        <end position="29"/>
    </location>
</feature>
<dbReference type="FunFam" id="4.10.280.10:FF:000009">
    <property type="entry name" value="Transcription factor HES-1"/>
    <property type="match status" value="1"/>
</dbReference>
<dbReference type="GO" id="GO:0005634">
    <property type="term" value="C:nucleus"/>
    <property type="evidence" value="ECO:0007669"/>
    <property type="project" value="UniProtKB-SubCell"/>
</dbReference>
<dbReference type="SMART" id="SM00353">
    <property type="entry name" value="HLH"/>
    <property type="match status" value="1"/>
</dbReference>
<dbReference type="CDD" id="cd18913">
    <property type="entry name" value="bHLH-O_hairy_like"/>
    <property type="match status" value="1"/>
</dbReference>
<feature type="region of interest" description="Disordered" evidence="6">
    <location>
        <begin position="369"/>
        <end position="413"/>
    </location>
</feature>
<dbReference type="Pfam" id="PF07527">
    <property type="entry name" value="Hairy_orange"/>
    <property type="match status" value="1"/>
</dbReference>
<dbReference type="SUPFAM" id="SSF47459">
    <property type="entry name" value="HLH, helix-loop-helix DNA-binding domain"/>
    <property type="match status" value="1"/>
</dbReference>
<dbReference type="STRING" id="121845.A0A1S4ES27"/>
<evidence type="ECO:0000259" key="8">
    <source>
        <dbReference type="PROSITE" id="PS51054"/>
    </source>
</evidence>
<dbReference type="Pfam" id="PF00010">
    <property type="entry name" value="HLH"/>
    <property type="match status" value="1"/>
</dbReference>
<feature type="domain" description="BHLH" evidence="7">
    <location>
        <begin position="22"/>
        <end position="79"/>
    </location>
</feature>
<feature type="region of interest" description="Disordered" evidence="6">
    <location>
        <begin position="209"/>
        <end position="250"/>
    </location>
</feature>
<feature type="compositionally biased region" description="Pro residues" evidence="6">
    <location>
        <begin position="152"/>
        <end position="163"/>
    </location>
</feature>
<keyword evidence="2" id="KW-0805">Transcription regulation</keyword>
<evidence type="ECO:0000256" key="2">
    <source>
        <dbReference type="ARBA" id="ARBA00023015"/>
    </source>
</evidence>
<evidence type="ECO:0000256" key="5">
    <source>
        <dbReference type="ARBA" id="ARBA00023242"/>
    </source>
</evidence>
<dbReference type="InterPro" id="IPR003650">
    <property type="entry name" value="Orange_dom"/>
</dbReference>
<evidence type="ECO:0000256" key="3">
    <source>
        <dbReference type="ARBA" id="ARBA00023125"/>
    </source>
</evidence>
<dbReference type="InterPro" id="IPR036638">
    <property type="entry name" value="HLH_DNA-bd_sf"/>
</dbReference>
<sequence>MPIIKDEYSDHSNSGGMSKAELRKSNKPIMEKRRRARINNCLNELKSLILEAMRKDPARHSKLEKADILEMTVKHLQNVQRQQLSVAVASDPTVLQKFKSGFGDCAVEINRYISRLDGLDTGVKSRLLNHLNSCVSGLQQLTPFSLPSSTTAPPPPVTLPPAPSLLEDVNNNEASARLQMISSGIQVIPSRLPTGELALLLSGSSGLFSSPPEVSSSESSSSDRVSAFSVVEHKKPKSPPPSPTSSTDGDVVYLSPHNAEVTSTSTTQDNVFKVPSLQTKAFSSKPSYFSPYTNESSLLMKVPPYHQAEPCSSSVIYRPLITTLNKPQETKRPGFSIEVDDLHEDDKKKPIDFSMKKLVTTGKTPLSDLPCNVPLLKASPKVPNDGENNVPPTLKATTSSSESSQNRDMWRPW</sequence>
<feature type="compositionally biased region" description="Basic and acidic residues" evidence="6">
    <location>
        <begin position="1"/>
        <end position="10"/>
    </location>
</feature>
<proteinExistence type="predicted"/>
<dbReference type="InterPro" id="IPR050370">
    <property type="entry name" value="HES_HEY"/>
</dbReference>
<evidence type="ECO:0000259" key="7">
    <source>
        <dbReference type="PROSITE" id="PS50888"/>
    </source>
</evidence>
<evidence type="ECO:0000313" key="10">
    <source>
        <dbReference type="RefSeq" id="XP_017304995.2"/>
    </source>
</evidence>
<evidence type="ECO:0000256" key="4">
    <source>
        <dbReference type="ARBA" id="ARBA00023163"/>
    </source>
</evidence>
<evidence type="ECO:0000313" key="9">
    <source>
        <dbReference type="Proteomes" id="UP000079169"/>
    </source>
</evidence>
<reference evidence="10" key="1">
    <citation type="submission" date="2025-08" db="UniProtKB">
        <authorList>
            <consortium name="RefSeq"/>
        </authorList>
    </citation>
    <scope>IDENTIFICATION</scope>
</reference>
<dbReference type="SMART" id="SM00511">
    <property type="entry name" value="ORANGE"/>
    <property type="match status" value="1"/>
</dbReference>
<dbReference type="AlphaFoldDB" id="A0A1S4ES27"/>
<dbReference type="Gene3D" id="6.10.250.980">
    <property type="match status" value="1"/>
</dbReference>
<dbReference type="GO" id="GO:1990837">
    <property type="term" value="F:sequence-specific double-stranded DNA binding"/>
    <property type="evidence" value="ECO:0007669"/>
    <property type="project" value="UniProtKB-ARBA"/>
</dbReference>
<evidence type="ECO:0000256" key="1">
    <source>
        <dbReference type="ARBA" id="ARBA00004123"/>
    </source>
</evidence>
<keyword evidence="3" id="KW-0238">DNA-binding</keyword>
<dbReference type="GO" id="GO:0046983">
    <property type="term" value="F:protein dimerization activity"/>
    <property type="evidence" value="ECO:0007669"/>
    <property type="project" value="InterPro"/>
</dbReference>
<dbReference type="PROSITE" id="PS51054">
    <property type="entry name" value="ORANGE"/>
    <property type="match status" value="1"/>
</dbReference>
<keyword evidence="4" id="KW-0804">Transcription</keyword>
<dbReference type="Proteomes" id="UP000079169">
    <property type="component" value="Unplaced"/>
</dbReference>
<keyword evidence="9" id="KW-1185">Reference proteome</keyword>
<dbReference type="Gene3D" id="4.10.280.10">
    <property type="entry name" value="Helix-loop-helix DNA-binding domain"/>
    <property type="match status" value="1"/>
</dbReference>
<organism evidence="9 10">
    <name type="scientific">Diaphorina citri</name>
    <name type="common">Asian citrus psyllid</name>
    <dbReference type="NCBI Taxonomy" id="121845"/>
    <lineage>
        <taxon>Eukaryota</taxon>
        <taxon>Metazoa</taxon>
        <taxon>Ecdysozoa</taxon>
        <taxon>Arthropoda</taxon>
        <taxon>Hexapoda</taxon>
        <taxon>Insecta</taxon>
        <taxon>Pterygota</taxon>
        <taxon>Neoptera</taxon>
        <taxon>Paraneoptera</taxon>
        <taxon>Hemiptera</taxon>
        <taxon>Sternorrhyncha</taxon>
        <taxon>Psylloidea</taxon>
        <taxon>Psyllidae</taxon>
        <taxon>Diaphorininae</taxon>
        <taxon>Diaphorina</taxon>
    </lineage>
</organism>
<dbReference type="PaxDb" id="121845-A0A1S4ES27"/>
<dbReference type="PROSITE" id="PS50888">
    <property type="entry name" value="BHLH"/>
    <property type="match status" value="1"/>
</dbReference>
<dbReference type="GO" id="GO:0006355">
    <property type="term" value="P:regulation of DNA-templated transcription"/>
    <property type="evidence" value="ECO:0007669"/>
    <property type="project" value="InterPro"/>
</dbReference>
<feature type="compositionally biased region" description="Polar residues" evidence="6">
    <location>
        <begin position="386"/>
        <end position="407"/>
    </location>
</feature>
<dbReference type="SUPFAM" id="SSF158457">
    <property type="entry name" value="Orange domain-like"/>
    <property type="match status" value="1"/>
</dbReference>
<gene>
    <name evidence="10" type="primary">LOC103524192</name>
</gene>
<protein>
    <submittedName>
        <fullName evidence="10">Transcription factor HES-4-A-like</fullName>
    </submittedName>
</protein>
<feature type="region of interest" description="Disordered" evidence="6">
    <location>
        <begin position="145"/>
        <end position="165"/>
    </location>
</feature>
<dbReference type="GeneID" id="103524192"/>
<accession>A0A1S4ES27</accession>
<feature type="compositionally biased region" description="Low complexity" evidence="6">
    <location>
        <begin position="209"/>
        <end position="230"/>
    </location>
</feature>
<dbReference type="PANTHER" id="PTHR10985">
    <property type="entry name" value="BASIC HELIX-LOOP-HELIX TRANSCRIPTION FACTOR, HES-RELATED"/>
    <property type="match status" value="1"/>
</dbReference>
<keyword evidence="5" id="KW-0539">Nucleus</keyword>
<dbReference type="RefSeq" id="XP_017304995.2">
    <property type="nucleotide sequence ID" value="XM_017449506.2"/>
</dbReference>
<comment type="subcellular location">
    <subcellularLocation>
        <location evidence="1">Nucleus</location>
    </subcellularLocation>
</comment>
<dbReference type="InterPro" id="IPR011598">
    <property type="entry name" value="bHLH_dom"/>
</dbReference>
<dbReference type="KEGG" id="dci:103524192"/>
<feature type="domain" description="Orange" evidence="8">
    <location>
        <begin position="98"/>
        <end position="131"/>
    </location>
</feature>
<evidence type="ECO:0000256" key="6">
    <source>
        <dbReference type="SAM" id="MobiDB-lite"/>
    </source>
</evidence>